<sequence>MDDKQKMGQRMVQEGLVQGKMLSEELDMEKDGCLEDNCQLVVYLYLSGLLEFLSCILHSCGFNDCWTTWDIFKNEDGA</sequence>
<dbReference type="Proteomes" id="UP001085076">
    <property type="component" value="Miscellaneous, Linkage group lg07"/>
</dbReference>
<comment type="caution">
    <text evidence="1">The sequence shown here is derived from an EMBL/GenBank/DDBJ whole genome shotgun (WGS) entry which is preliminary data.</text>
</comment>
<protein>
    <submittedName>
        <fullName evidence="1">Uncharacterized protein</fullName>
    </submittedName>
</protein>
<organism evidence="1 2">
    <name type="scientific">Dioscorea zingiberensis</name>
    <dbReference type="NCBI Taxonomy" id="325984"/>
    <lineage>
        <taxon>Eukaryota</taxon>
        <taxon>Viridiplantae</taxon>
        <taxon>Streptophyta</taxon>
        <taxon>Embryophyta</taxon>
        <taxon>Tracheophyta</taxon>
        <taxon>Spermatophyta</taxon>
        <taxon>Magnoliopsida</taxon>
        <taxon>Liliopsida</taxon>
        <taxon>Dioscoreales</taxon>
        <taxon>Dioscoreaceae</taxon>
        <taxon>Dioscorea</taxon>
    </lineage>
</organism>
<accession>A0A9D5H9C5</accession>
<proteinExistence type="predicted"/>
<evidence type="ECO:0000313" key="1">
    <source>
        <dbReference type="EMBL" id="KAJ0968179.1"/>
    </source>
</evidence>
<evidence type="ECO:0000313" key="2">
    <source>
        <dbReference type="Proteomes" id="UP001085076"/>
    </source>
</evidence>
<reference evidence="1" key="2">
    <citation type="journal article" date="2022" name="Hortic Res">
        <title>The genome of Dioscorea zingiberensis sheds light on the biosynthesis, origin and evolution of the medicinally important diosgenin saponins.</title>
        <authorList>
            <person name="Li Y."/>
            <person name="Tan C."/>
            <person name="Li Z."/>
            <person name="Guo J."/>
            <person name="Li S."/>
            <person name="Chen X."/>
            <person name="Wang C."/>
            <person name="Dai X."/>
            <person name="Yang H."/>
            <person name="Song W."/>
            <person name="Hou L."/>
            <person name="Xu J."/>
            <person name="Tong Z."/>
            <person name="Xu A."/>
            <person name="Yuan X."/>
            <person name="Wang W."/>
            <person name="Yang Q."/>
            <person name="Chen L."/>
            <person name="Sun Z."/>
            <person name="Wang K."/>
            <person name="Pan B."/>
            <person name="Chen J."/>
            <person name="Bao Y."/>
            <person name="Liu F."/>
            <person name="Qi X."/>
            <person name="Gang D.R."/>
            <person name="Wen J."/>
            <person name="Li J."/>
        </authorList>
    </citation>
    <scope>NUCLEOTIDE SEQUENCE</scope>
    <source>
        <strain evidence="1">Dzin_1.0</strain>
    </source>
</reference>
<name>A0A9D5H9C5_9LILI</name>
<reference evidence="1" key="1">
    <citation type="submission" date="2021-03" db="EMBL/GenBank/DDBJ databases">
        <authorList>
            <person name="Li Z."/>
            <person name="Yang C."/>
        </authorList>
    </citation>
    <scope>NUCLEOTIDE SEQUENCE</scope>
    <source>
        <strain evidence="1">Dzin_1.0</strain>
        <tissue evidence="1">Leaf</tissue>
    </source>
</reference>
<dbReference type="AlphaFoldDB" id="A0A9D5H9C5"/>
<keyword evidence="2" id="KW-1185">Reference proteome</keyword>
<dbReference type="EMBL" id="JAGGNH010000007">
    <property type="protein sequence ID" value="KAJ0968179.1"/>
    <property type="molecule type" value="Genomic_DNA"/>
</dbReference>
<gene>
    <name evidence="1" type="ORF">J5N97_025096</name>
</gene>